<dbReference type="STRING" id="106549.A0A540N0W2"/>
<organism evidence="3 4">
    <name type="scientific">Malus baccata</name>
    <name type="common">Siberian crab apple</name>
    <name type="synonym">Pyrus baccata</name>
    <dbReference type="NCBI Taxonomy" id="106549"/>
    <lineage>
        <taxon>Eukaryota</taxon>
        <taxon>Viridiplantae</taxon>
        <taxon>Streptophyta</taxon>
        <taxon>Embryophyta</taxon>
        <taxon>Tracheophyta</taxon>
        <taxon>Spermatophyta</taxon>
        <taxon>Magnoliopsida</taxon>
        <taxon>eudicotyledons</taxon>
        <taxon>Gunneridae</taxon>
        <taxon>Pentapetalae</taxon>
        <taxon>rosids</taxon>
        <taxon>fabids</taxon>
        <taxon>Rosales</taxon>
        <taxon>Rosaceae</taxon>
        <taxon>Amygdaloideae</taxon>
        <taxon>Maleae</taxon>
        <taxon>Malus</taxon>
    </lineage>
</organism>
<evidence type="ECO:0000313" key="4">
    <source>
        <dbReference type="Proteomes" id="UP000315295"/>
    </source>
</evidence>
<dbReference type="PANTHER" id="PTHR45651:SF68">
    <property type="entry name" value="ION TRANSPORT DOMAIN-CONTAINING PROTEIN"/>
    <property type="match status" value="1"/>
</dbReference>
<evidence type="ECO:0000256" key="2">
    <source>
        <dbReference type="SAM" id="Phobius"/>
    </source>
</evidence>
<keyword evidence="1" id="KW-0813">Transport</keyword>
<sequence>MVRQLHHLVVRDAIMSVPDRSLKILEFDRRRTVSSQLERLWYKIVTISFVVALAMDPLLFYIPIIGQYNKCLGMDKKLWKISLIFRSLTDINALVHLLYRLRLLYKAYRVDLGGTQVVSLLVTVVALFITPFGIEALALLPIPQLLIGVAFYKIWGSGSFQQRMSIINCCLLAQYLPRMYRIREVKKIRKFDIKLKALIYFSLYIFTSHNSEILLGCIEKFAV</sequence>
<keyword evidence="1" id="KW-0407">Ion channel</keyword>
<dbReference type="GO" id="GO:0016020">
    <property type="term" value="C:membrane"/>
    <property type="evidence" value="ECO:0007669"/>
    <property type="project" value="UniProtKB-SubCell"/>
</dbReference>
<keyword evidence="2" id="KW-1133">Transmembrane helix</keyword>
<dbReference type="AlphaFoldDB" id="A0A540N0W2"/>
<keyword evidence="2" id="KW-0812">Transmembrane</keyword>
<dbReference type="GO" id="GO:0034220">
    <property type="term" value="P:monoatomic ion transmembrane transport"/>
    <property type="evidence" value="ECO:0007669"/>
    <property type="project" value="UniProtKB-KW"/>
</dbReference>
<reference evidence="3 4" key="1">
    <citation type="journal article" date="2019" name="G3 (Bethesda)">
        <title>Sequencing of a Wild Apple (Malus baccata) Genome Unravels the Differences Between Cultivated and Wild Apple Species Regarding Disease Resistance and Cold Tolerance.</title>
        <authorList>
            <person name="Chen X."/>
        </authorList>
    </citation>
    <scope>NUCLEOTIDE SEQUENCE [LARGE SCALE GENOMIC DNA]</scope>
    <source>
        <strain evidence="4">cv. Shandingzi</strain>
        <tissue evidence="3">Leaves</tissue>
    </source>
</reference>
<dbReference type="PANTHER" id="PTHR45651">
    <property type="entry name" value="CYCLIC NUCLEOTIDE-GATED ION CHANNEL 15-RELATED-RELATED"/>
    <property type="match status" value="1"/>
</dbReference>
<accession>A0A540N0W2</accession>
<evidence type="ECO:0000256" key="1">
    <source>
        <dbReference type="ARBA" id="ARBA00023303"/>
    </source>
</evidence>
<evidence type="ECO:0000313" key="3">
    <source>
        <dbReference type="EMBL" id="TQE04664.1"/>
    </source>
</evidence>
<feature type="transmembrane region" description="Helical" evidence="2">
    <location>
        <begin position="110"/>
        <end position="130"/>
    </location>
</feature>
<keyword evidence="2" id="KW-0472">Membrane</keyword>
<keyword evidence="4" id="KW-1185">Reference proteome</keyword>
<feature type="transmembrane region" description="Helical" evidence="2">
    <location>
        <begin position="40"/>
        <end position="66"/>
    </location>
</feature>
<evidence type="ECO:0008006" key="5">
    <source>
        <dbReference type="Google" id="ProtNLM"/>
    </source>
</evidence>
<feature type="transmembrane region" description="Helical" evidence="2">
    <location>
        <begin position="78"/>
        <end position="98"/>
    </location>
</feature>
<name>A0A540N0W2_MALBA</name>
<protein>
    <recommendedName>
        <fullName evidence="5">Ion transport domain-containing protein</fullName>
    </recommendedName>
</protein>
<dbReference type="EMBL" id="VIEB01000136">
    <property type="protein sequence ID" value="TQE04664.1"/>
    <property type="molecule type" value="Genomic_DNA"/>
</dbReference>
<proteinExistence type="predicted"/>
<dbReference type="Proteomes" id="UP000315295">
    <property type="component" value="Unassembled WGS sequence"/>
</dbReference>
<gene>
    <name evidence="3" type="ORF">C1H46_009747</name>
</gene>
<comment type="caution">
    <text evidence="3">The sequence shown here is derived from an EMBL/GenBank/DDBJ whole genome shotgun (WGS) entry which is preliminary data.</text>
</comment>
<keyword evidence="1" id="KW-0406">Ion transport</keyword>